<name>A0A0H3LIP1_BORBR</name>
<dbReference type="AlphaFoldDB" id="A0A0H3LIP1"/>
<proteinExistence type="inferred from homology"/>
<dbReference type="Gene3D" id="1.10.10.10">
    <property type="entry name" value="Winged helix-like DNA-binding domain superfamily/Winged helix DNA-binding domain"/>
    <property type="match status" value="1"/>
</dbReference>
<dbReference type="Proteomes" id="UP000001027">
    <property type="component" value="Chromosome"/>
</dbReference>
<dbReference type="InterPro" id="IPR000847">
    <property type="entry name" value="LysR_HTH_N"/>
</dbReference>
<dbReference type="SUPFAM" id="SSF46785">
    <property type="entry name" value="Winged helix' DNA-binding domain"/>
    <property type="match status" value="1"/>
</dbReference>
<dbReference type="InterPro" id="IPR050950">
    <property type="entry name" value="HTH-type_LysR_regulators"/>
</dbReference>
<protein>
    <submittedName>
        <fullName evidence="6">LysR-family transcriptional regulator</fullName>
    </submittedName>
</protein>
<feature type="domain" description="HTH lysR-type" evidence="5">
    <location>
        <begin position="3"/>
        <end position="60"/>
    </location>
</feature>
<evidence type="ECO:0000259" key="5">
    <source>
        <dbReference type="PROSITE" id="PS50931"/>
    </source>
</evidence>
<comment type="similarity">
    <text evidence="1">Belongs to the LysR transcriptional regulatory family.</text>
</comment>
<reference evidence="6 7" key="1">
    <citation type="journal article" date="2003" name="Nat. Genet.">
        <title>Comparative analysis of the genome sequences of Bordetella pertussis, Bordetella parapertussis and Bordetella bronchiseptica.</title>
        <authorList>
            <person name="Parkhill J."/>
            <person name="Sebaihia M."/>
            <person name="Preston A."/>
            <person name="Murphy L.D."/>
            <person name="Thomson N.R."/>
            <person name="Harris D.E."/>
            <person name="Holden M.T.G."/>
            <person name="Churcher C.M."/>
            <person name="Bentley S.D."/>
            <person name="Mungall K.L."/>
            <person name="Cerdeno-Tarraga A.-M."/>
            <person name="Temple L."/>
            <person name="James K.D."/>
            <person name="Harris B."/>
            <person name="Quail M.A."/>
            <person name="Achtman M."/>
            <person name="Atkin R."/>
            <person name="Baker S."/>
            <person name="Basham D."/>
            <person name="Bason N."/>
            <person name="Cherevach I."/>
            <person name="Chillingworth T."/>
            <person name="Collins M."/>
            <person name="Cronin A."/>
            <person name="Davis P."/>
            <person name="Doggett J."/>
            <person name="Feltwell T."/>
            <person name="Goble A."/>
            <person name="Hamlin N."/>
            <person name="Hauser H."/>
            <person name="Holroyd S."/>
            <person name="Jagels K."/>
            <person name="Leather S."/>
            <person name="Moule S."/>
            <person name="Norberczak H."/>
            <person name="O'Neil S."/>
            <person name="Ormond D."/>
            <person name="Price C."/>
            <person name="Rabbinowitsch E."/>
            <person name="Rutter S."/>
            <person name="Sanders M."/>
            <person name="Saunders D."/>
            <person name="Seeger K."/>
            <person name="Sharp S."/>
            <person name="Simmonds M."/>
            <person name="Skelton J."/>
            <person name="Squares R."/>
            <person name="Squares S."/>
            <person name="Stevens K."/>
            <person name="Unwin L."/>
            <person name="Whitehead S."/>
            <person name="Barrell B.G."/>
            <person name="Maskell D.J."/>
        </authorList>
    </citation>
    <scope>NUCLEOTIDE SEQUENCE [LARGE SCALE GENOMIC DNA]</scope>
    <source>
        <strain evidence="6 7">ATCC BAA-588 / NCTC 13252 / RB50</strain>
    </source>
</reference>
<dbReference type="PROSITE" id="PS50931">
    <property type="entry name" value="HTH_LYSR"/>
    <property type="match status" value="1"/>
</dbReference>
<dbReference type="Gene3D" id="3.40.190.290">
    <property type="match status" value="1"/>
</dbReference>
<dbReference type="KEGG" id="bbr:BB1024"/>
<dbReference type="eggNOG" id="COG0583">
    <property type="taxonomic scope" value="Bacteria"/>
</dbReference>
<evidence type="ECO:0000313" key="6">
    <source>
        <dbReference type="EMBL" id="CAE31523.1"/>
    </source>
</evidence>
<keyword evidence="4" id="KW-0804">Transcription</keyword>
<dbReference type="GO" id="GO:0005829">
    <property type="term" value="C:cytosol"/>
    <property type="evidence" value="ECO:0007669"/>
    <property type="project" value="TreeGrafter"/>
</dbReference>
<evidence type="ECO:0000256" key="2">
    <source>
        <dbReference type="ARBA" id="ARBA00023015"/>
    </source>
</evidence>
<gene>
    <name evidence="6" type="ordered locus">BB1024</name>
</gene>
<sequence>MNLSLRDIEYFLAVIEHGSLGRAATACGVTQPALSKSLQRLEADTGLALLERGGRGLRLTSAGLAFREHAQKLWAQYRDAVRHAMELRVGEAGLLRVGATGATMDAYVMPALQRLLPLRPALRVQLTQGLSDDLNAQVASGRLDLAVIPIYGDIQPALRQDLIAEDGLCVAARQGHPLAARRKLSLRDLEGHRWILPHPSSVARQALDQRYADAGLQPPPAALEVQHFSSGALAMLARSDVLALLPQSALQMGAAIAVLPVALGRSMRRSIVLISRHGAAWSPLMSEFRAAVLGGMAQDGPHYNSSP</sequence>
<dbReference type="InterPro" id="IPR036388">
    <property type="entry name" value="WH-like_DNA-bd_sf"/>
</dbReference>
<organism evidence="6 7">
    <name type="scientific">Bordetella bronchiseptica (strain ATCC BAA-588 / NCTC 13252 / RB50)</name>
    <name type="common">Alcaligenes bronchisepticus</name>
    <dbReference type="NCBI Taxonomy" id="257310"/>
    <lineage>
        <taxon>Bacteria</taxon>
        <taxon>Pseudomonadati</taxon>
        <taxon>Pseudomonadota</taxon>
        <taxon>Betaproteobacteria</taxon>
        <taxon>Burkholderiales</taxon>
        <taxon>Alcaligenaceae</taxon>
        <taxon>Bordetella</taxon>
    </lineage>
</organism>
<dbReference type="RefSeq" id="WP_010926025.1">
    <property type="nucleotide sequence ID" value="NC_002927.3"/>
</dbReference>
<dbReference type="GO" id="GO:0003700">
    <property type="term" value="F:DNA-binding transcription factor activity"/>
    <property type="evidence" value="ECO:0007669"/>
    <property type="project" value="InterPro"/>
</dbReference>
<evidence type="ECO:0000256" key="3">
    <source>
        <dbReference type="ARBA" id="ARBA00023125"/>
    </source>
</evidence>
<dbReference type="InterPro" id="IPR036390">
    <property type="entry name" value="WH_DNA-bd_sf"/>
</dbReference>
<keyword evidence="2" id="KW-0805">Transcription regulation</keyword>
<dbReference type="HOGENOM" id="CLU_039613_6_0_4"/>
<evidence type="ECO:0000256" key="1">
    <source>
        <dbReference type="ARBA" id="ARBA00009437"/>
    </source>
</evidence>
<dbReference type="InterPro" id="IPR005119">
    <property type="entry name" value="LysR_subst-bd"/>
</dbReference>
<dbReference type="Pfam" id="PF03466">
    <property type="entry name" value="LysR_substrate"/>
    <property type="match status" value="1"/>
</dbReference>
<dbReference type="Pfam" id="PF00126">
    <property type="entry name" value="HTH_1"/>
    <property type="match status" value="1"/>
</dbReference>
<dbReference type="PRINTS" id="PR00039">
    <property type="entry name" value="HTHLYSR"/>
</dbReference>
<evidence type="ECO:0000256" key="4">
    <source>
        <dbReference type="ARBA" id="ARBA00023163"/>
    </source>
</evidence>
<dbReference type="FunFam" id="1.10.10.10:FF:000001">
    <property type="entry name" value="LysR family transcriptional regulator"/>
    <property type="match status" value="1"/>
</dbReference>
<dbReference type="SUPFAM" id="SSF53850">
    <property type="entry name" value="Periplasmic binding protein-like II"/>
    <property type="match status" value="1"/>
</dbReference>
<evidence type="ECO:0000313" key="7">
    <source>
        <dbReference type="Proteomes" id="UP000001027"/>
    </source>
</evidence>
<accession>A0A0H3LIP1</accession>
<dbReference type="PANTHER" id="PTHR30419">
    <property type="entry name" value="HTH-TYPE TRANSCRIPTIONAL REGULATOR YBHD"/>
    <property type="match status" value="1"/>
</dbReference>
<dbReference type="GO" id="GO:0003677">
    <property type="term" value="F:DNA binding"/>
    <property type="evidence" value="ECO:0007669"/>
    <property type="project" value="UniProtKB-KW"/>
</dbReference>
<keyword evidence="3" id="KW-0238">DNA-binding</keyword>
<dbReference type="EMBL" id="BX640440">
    <property type="protein sequence ID" value="CAE31523.1"/>
    <property type="molecule type" value="Genomic_DNA"/>
</dbReference>
<dbReference type="GeneID" id="56480307"/>